<keyword evidence="13" id="KW-1185">Reference proteome</keyword>
<dbReference type="CDD" id="cd00075">
    <property type="entry name" value="HATPase"/>
    <property type="match status" value="1"/>
</dbReference>
<feature type="transmembrane region" description="Helical" evidence="9">
    <location>
        <begin position="216"/>
        <end position="236"/>
    </location>
</feature>
<dbReference type="EC" id="2.7.13.3" evidence="2"/>
<dbReference type="PANTHER" id="PTHR42878:SF7">
    <property type="entry name" value="SENSOR HISTIDINE KINASE GLRK"/>
    <property type="match status" value="1"/>
</dbReference>
<keyword evidence="5" id="KW-0547">Nucleotide-binding</keyword>
<name>A0ABV3TDA6_9GAMM</name>
<evidence type="ECO:0000256" key="8">
    <source>
        <dbReference type="ARBA" id="ARBA00023012"/>
    </source>
</evidence>
<dbReference type="InterPro" id="IPR050351">
    <property type="entry name" value="BphY/WalK/GraS-like"/>
</dbReference>
<keyword evidence="4" id="KW-0808">Transferase</keyword>
<feature type="transmembrane region" description="Helical" evidence="9">
    <location>
        <begin position="256"/>
        <end position="272"/>
    </location>
</feature>
<dbReference type="Pfam" id="PF07696">
    <property type="entry name" value="7TMR-DISMED2"/>
    <property type="match status" value="1"/>
</dbReference>
<keyword evidence="9" id="KW-1133">Transmembrane helix</keyword>
<keyword evidence="9" id="KW-0812">Transmembrane</keyword>
<dbReference type="PROSITE" id="PS50109">
    <property type="entry name" value="HIS_KIN"/>
    <property type="match status" value="1"/>
</dbReference>
<evidence type="ECO:0000256" key="4">
    <source>
        <dbReference type="ARBA" id="ARBA00022679"/>
    </source>
</evidence>
<keyword evidence="9" id="KW-0472">Membrane</keyword>
<evidence type="ECO:0000256" key="6">
    <source>
        <dbReference type="ARBA" id="ARBA00022777"/>
    </source>
</evidence>
<dbReference type="Gene3D" id="2.60.40.2380">
    <property type="match status" value="1"/>
</dbReference>
<dbReference type="InterPro" id="IPR004358">
    <property type="entry name" value="Sig_transdc_His_kin-like_C"/>
</dbReference>
<dbReference type="GO" id="GO:0016301">
    <property type="term" value="F:kinase activity"/>
    <property type="evidence" value="ECO:0007669"/>
    <property type="project" value="UniProtKB-KW"/>
</dbReference>
<evidence type="ECO:0000256" key="2">
    <source>
        <dbReference type="ARBA" id="ARBA00012438"/>
    </source>
</evidence>
<dbReference type="InterPro" id="IPR011622">
    <property type="entry name" value="7TMR_DISM_rcpt_extracell_dom2"/>
</dbReference>
<feature type="chain" id="PRO_5045729096" description="histidine kinase" evidence="10">
    <location>
        <begin position="23"/>
        <end position="665"/>
    </location>
</feature>
<accession>A0ABV3TDA6</accession>
<evidence type="ECO:0000259" key="11">
    <source>
        <dbReference type="PROSITE" id="PS50109"/>
    </source>
</evidence>
<feature type="transmembrane region" description="Helical" evidence="9">
    <location>
        <begin position="340"/>
        <end position="360"/>
    </location>
</feature>
<dbReference type="SMART" id="SM00387">
    <property type="entry name" value="HATPase_c"/>
    <property type="match status" value="1"/>
</dbReference>
<dbReference type="PRINTS" id="PR00344">
    <property type="entry name" value="BCTRLSENSOR"/>
</dbReference>
<dbReference type="Pfam" id="PF00512">
    <property type="entry name" value="HisKA"/>
    <property type="match status" value="1"/>
</dbReference>
<evidence type="ECO:0000256" key="5">
    <source>
        <dbReference type="ARBA" id="ARBA00022741"/>
    </source>
</evidence>
<dbReference type="EMBL" id="JBAKFM010000003">
    <property type="protein sequence ID" value="MEX0469609.1"/>
    <property type="molecule type" value="Genomic_DNA"/>
</dbReference>
<feature type="transmembrane region" description="Helical" evidence="9">
    <location>
        <begin position="307"/>
        <end position="328"/>
    </location>
</feature>
<dbReference type="Pfam" id="PF07695">
    <property type="entry name" value="7TMR-DISM_7TM"/>
    <property type="match status" value="1"/>
</dbReference>
<feature type="transmembrane region" description="Helical" evidence="9">
    <location>
        <begin position="284"/>
        <end position="301"/>
    </location>
</feature>
<dbReference type="InterPro" id="IPR003594">
    <property type="entry name" value="HATPase_dom"/>
</dbReference>
<dbReference type="InterPro" id="IPR036890">
    <property type="entry name" value="HATPase_C_sf"/>
</dbReference>
<dbReference type="InterPro" id="IPR003661">
    <property type="entry name" value="HisK_dim/P_dom"/>
</dbReference>
<sequence length="665" mass="74039">MRLQRWLAVTLLGVVLAATVQATSARADTAVTAPVDGSISLNDAVAYLEDPAGTLTIDAIRTGEASDRFQRFAGGDTPNFGLSDSAWWFRLRLQAPAAASLSYWLEIGYFGLVDVRFYAPGQPVMATGYNQPVTQRPRVHRHFVFPVELSVDQPRTYYLRVASNGSVTVPLRLWTPSAFDLSDTIRIAGLMAYFGVLLGLLIYNLFLYVSLRERQYGIYCVFLVFVGLAMLVHNGFRSYLLLLWPGWPDTLGTNSLFSMAGVFAVWFLRDFLETRQAQPIIDRWLLGLMAIFLGIALLPVVDAPVRVGSVSISVAGALTGPILLWVTLRSWLRGFSGARYLMLAWAVLLVAATVQALRNFAIIPTNVVTGNLLQIGSLLEMLLLSFALADRIHSERRARERAQQEALDKERQLVEGLRASEAKLESLVQQRTVDLSRALDRERTTLEKYRQFAGLIAHEFRNPLAIIQGQAQVARKERDYGVGEPLQRFESIEGAAGRLEQLFEQWLESDRMEKGEHTMQRQRLELSEWLPKLLAPGNLRVDHPLELTTQQATVLADEALLGNAINNLIDNAAKYSSNGTPIQVDVIRADGEAGIRVRDRGVGIPPEEHNRVFEQHYRSPNNITARGMGIGLFLVSQVMQAHDGRVTVESKPGAGSDFTLWLKTL</sequence>
<evidence type="ECO:0000313" key="13">
    <source>
        <dbReference type="Proteomes" id="UP001556709"/>
    </source>
</evidence>
<dbReference type="InterPro" id="IPR036097">
    <property type="entry name" value="HisK_dim/P_sf"/>
</dbReference>
<evidence type="ECO:0000256" key="7">
    <source>
        <dbReference type="ARBA" id="ARBA00022840"/>
    </source>
</evidence>
<gene>
    <name evidence="12" type="ORF">V6X73_07705</name>
</gene>
<keyword evidence="6 12" id="KW-0418">Kinase</keyword>
<dbReference type="InterPro" id="IPR011623">
    <property type="entry name" value="7TMR_DISM_rcpt_extracell_dom1"/>
</dbReference>
<dbReference type="Pfam" id="PF02518">
    <property type="entry name" value="HATPase_c"/>
    <property type="match status" value="1"/>
</dbReference>
<feature type="signal peptide" evidence="10">
    <location>
        <begin position="1"/>
        <end position="22"/>
    </location>
</feature>
<evidence type="ECO:0000256" key="9">
    <source>
        <dbReference type="SAM" id="Phobius"/>
    </source>
</evidence>
<evidence type="ECO:0000256" key="1">
    <source>
        <dbReference type="ARBA" id="ARBA00000085"/>
    </source>
</evidence>
<dbReference type="Proteomes" id="UP001556709">
    <property type="component" value="Unassembled WGS sequence"/>
</dbReference>
<reference evidence="12 13" key="1">
    <citation type="submission" date="2024-02" db="EMBL/GenBank/DDBJ databases">
        <title>New especies of Spiribacter isolated from saline water.</title>
        <authorList>
            <person name="Leon M.J."/>
            <person name="De La Haba R."/>
            <person name="Sanchez-Porro C."/>
            <person name="Ventosa A."/>
        </authorList>
    </citation>
    <scope>NUCLEOTIDE SEQUENCE [LARGE SCALE GENOMIC DNA]</scope>
    <source>
        <strain evidence="13">ag22IC6-390</strain>
    </source>
</reference>
<dbReference type="PANTHER" id="PTHR42878">
    <property type="entry name" value="TWO-COMPONENT HISTIDINE KINASE"/>
    <property type="match status" value="1"/>
</dbReference>
<evidence type="ECO:0000256" key="3">
    <source>
        <dbReference type="ARBA" id="ARBA00022553"/>
    </source>
</evidence>
<keyword evidence="10" id="KW-0732">Signal</keyword>
<organism evidence="12 13">
    <name type="scientific">Spiribacter pallidus</name>
    <dbReference type="NCBI Taxonomy" id="1987936"/>
    <lineage>
        <taxon>Bacteria</taxon>
        <taxon>Pseudomonadati</taxon>
        <taxon>Pseudomonadota</taxon>
        <taxon>Gammaproteobacteria</taxon>
        <taxon>Chromatiales</taxon>
        <taxon>Ectothiorhodospiraceae</taxon>
        <taxon>Spiribacter</taxon>
    </lineage>
</organism>
<feature type="transmembrane region" description="Helical" evidence="9">
    <location>
        <begin position="372"/>
        <end position="389"/>
    </location>
</feature>
<feature type="transmembrane region" description="Helical" evidence="9">
    <location>
        <begin position="190"/>
        <end position="209"/>
    </location>
</feature>
<dbReference type="SMART" id="SM00388">
    <property type="entry name" value="HisKA"/>
    <property type="match status" value="1"/>
</dbReference>
<proteinExistence type="predicted"/>
<dbReference type="CDD" id="cd00082">
    <property type="entry name" value="HisKA"/>
    <property type="match status" value="1"/>
</dbReference>
<keyword evidence="8" id="KW-0902">Two-component regulatory system</keyword>
<evidence type="ECO:0000256" key="10">
    <source>
        <dbReference type="SAM" id="SignalP"/>
    </source>
</evidence>
<dbReference type="SUPFAM" id="SSF55874">
    <property type="entry name" value="ATPase domain of HSP90 chaperone/DNA topoisomerase II/histidine kinase"/>
    <property type="match status" value="1"/>
</dbReference>
<dbReference type="Gene3D" id="1.10.287.130">
    <property type="match status" value="1"/>
</dbReference>
<feature type="domain" description="Histidine kinase" evidence="11">
    <location>
        <begin position="455"/>
        <end position="665"/>
    </location>
</feature>
<protein>
    <recommendedName>
        <fullName evidence="2">histidine kinase</fullName>
        <ecNumber evidence="2">2.7.13.3</ecNumber>
    </recommendedName>
</protein>
<comment type="catalytic activity">
    <reaction evidence="1">
        <text>ATP + protein L-histidine = ADP + protein N-phospho-L-histidine.</text>
        <dbReference type="EC" id="2.7.13.3"/>
    </reaction>
</comment>
<comment type="caution">
    <text evidence="12">The sequence shown here is derived from an EMBL/GenBank/DDBJ whole genome shotgun (WGS) entry which is preliminary data.</text>
</comment>
<dbReference type="RefSeq" id="WP_367959054.1">
    <property type="nucleotide sequence ID" value="NZ_JBAKFK010000003.1"/>
</dbReference>
<keyword evidence="3" id="KW-0597">Phosphoprotein</keyword>
<dbReference type="Gene3D" id="3.30.565.10">
    <property type="entry name" value="Histidine kinase-like ATPase, C-terminal domain"/>
    <property type="match status" value="1"/>
</dbReference>
<evidence type="ECO:0000313" key="12">
    <source>
        <dbReference type="EMBL" id="MEX0469609.1"/>
    </source>
</evidence>
<dbReference type="InterPro" id="IPR005467">
    <property type="entry name" value="His_kinase_dom"/>
</dbReference>
<keyword evidence="7" id="KW-0067">ATP-binding</keyword>
<dbReference type="SUPFAM" id="SSF47384">
    <property type="entry name" value="Homodimeric domain of signal transducing histidine kinase"/>
    <property type="match status" value="1"/>
</dbReference>